<dbReference type="InterPro" id="IPR002104">
    <property type="entry name" value="Integrase_catalytic"/>
</dbReference>
<dbReference type="InterPro" id="IPR046668">
    <property type="entry name" value="DUF6538"/>
</dbReference>
<dbReference type="Proteomes" id="UP000037697">
    <property type="component" value="Unassembled WGS sequence"/>
</dbReference>
<dbReference type="RefSeq" id="WP_031781764.1">
    <property type="nucleotide sequence ID" value="NZ_JNSZ02000034.1"/>
</dbReference>
<dbReference type="PANTHER" id="PTHR30349">
    <property type="entry name" value="PHAGE INTEGRASE-RELATED"/>
    <property type="match status" value="1"/>
</dbReference>
<gene>
    <name evidence="8" type="ORF">ACX05_00760</name>
</gene>
<keyword evidence="4" id="KW-0233">DNA recombination</keyword>
<keyword evidence="3 5" id="KW-0238">DNA-binding</keyword>
<organism evidence="8 9">
    <name type="scientific">Vibrio parahaemolyticus</name>
    <dbReference type="NCBI Taxonomy" id="670"/>
    <lineage>
        <taxon>Bacteria</taxon>
        <taxon>Pseudomonadati</taxon>
        <taxon>Pseudomonadota</taxon>
        <taxon>Gammaproteobacteria</taxon>
        <taxon>Vibrionales</taxon>
        <taxon>Vibrionaceae</taxon>
        <taxon>Vibrio</taxon>
    </lineage>
</organism>
<dbReference type="PROSITE" id="PS51900">
    <property type="entry name" value="CB"/>
    <property type="match status" value="1"/>
</dbReference>
<name>A0AAW3J0M9_VIBPH</name>
<dbReference type="CDD" id="cd01184">
    <property type="entry name" value="INT_C_like_1"/>
    <property type="match status" value="1"/>
</dbReference>
<protein>
    <submittedName>
        <fullName evidence="8">Recombinase</fullName>
    </submittedName>
</protein>
<dbReference type="GO" id="GO:0015074">
    <property type="term" value="P:DNA integration"/>
    <property type="evidence" value="ECO:0007669"/>
    <property type="project" value="UniProtKB-KW"/>
</dbReference>
<reference evidence="8 9" key="1">
    <citation type="submission" date="2015-07" db="EMBL/GenBank/DDBJ databases">
        <title>Foodborne Vibrio parahaemolyticus Isolates.</title>
        <authorList>
            <person name="Ronholm J."/>
            <person name="Petronella N."/>
            <person name="Kenwell R."/>
            <person name="Banerjee S."/>
        </authorList>
    </citation>
    <scope>NUCLEOTIDE SEQUENCE [LARGE SCALE GENOMIC DNA]</scope>
    <source>
        <strain evidence="8 9">HS-06-05</strain>
    </source>
</reference>
<dbReference type="Pfam" id="PF00589">
    <property type="entry name" value="Phage_integrase"/>
    <property type="match status" value="1"/>
</dbReference>
<evidence type="ECO:0000256" key="1">
    <source>
        <dbReference type="ARBA" id="ARBA00008857"/>
    </source>
</evidence>
<feature type="domain" description="Core-binding (CB)" evidence="7">
    <location>
        <begin position="259"/>
        <end position="365"/>
    </location>
</feature>
<comment type="similarity">
    <text evidence="1">Belongs to the 'phage' integrase family.</text>
</comment>
<evidence type="ECO:0000256" key="2">
    <source>
        <dbReference type="ARBA" id="ARBA00022908"/>
    </source>
</evidence>
<dbReference type="InterPro" id="IPR011010">
    <property type="entry name" value="DNA_brk_join_enz"/>
</dbReference>
<feature type="domain" description="Tyr recombinase" evidence="6">
    <location>
        <begin position="388"/>
        <end position="584"/>
    </location>
</feature>
<dbReference type="Gene3D" id="1.10.443.10">
    <property type="entry name" value="Intergrase catalytic core"/>
    <property type="match status" value="1"/>
</dbReference>
<dbReference type="InterPro" id="IPR044068">
    <property type="entry name" value="CB"/>
</dbReference>
<dbReference type="GO" id="GO:0006310">
    <property type="term" value="P:DNA recombination"/>
    <property type="evidence" value="ECO:0007669"/>
    <property type="project" value="UniProtKB-KW"/>
</dbReference>
<dbReference type="InterPro" id="IPR013762">
    <property type="entry name" value="Integrase-like_cat_sf"/>
</dbReference>
<evidence type="ECO:0000313" key="8">
    <source>
        <dbReference type="EMBL" id="KOY42522.1"/>
    </source>
</evidence>
<evidence type="ECO:0000259" key="7">
    <source>
        <dbReference type="PROSITE" id="PS51900"/>
    </source>
</evidence>
<evidence type="ECO:0000256" key="4">
    <source>
        <dbReference type="ARBA" id="ARBA00023172"/>
    </source>
</evidence>
<dbReference type="AlphaFoldDB" id="A0AAW3J0M9"/>
<evidence type="ECO:0000256" key="3">
    <source>
        <dbReference type="ARBA" id="ARBA00023125"/>
    </source>
</evidence>
<proteinExistence type="inferred from homology"/>
<dbReference type="EMBL" id="LIRS01000006">
    <property type="protein sequence ID" value="KOY42522.1"/>
    <property type="molecule type" value="Genomic_DNA"/>
</dbReference>
<dbReference type="Pfam" id="PF20172">
    <property type="entry name" value="DUF6538"/>
    <property type="match status" value="1"/>
</dbReference>
<dbReference type="PROSITE" id="PS51898">
    <property type="entry name" value="TYR_RECOMBINASE"/>
    <property type="match status" value="1"/>
</dbReference>
<sequence length="599" mass="68239">MPMKREIEVHPVLHMDGDDTLHMTQRANGNWYYQRRIPTHSQPFFGNKKSIKISLRTKSVAEARVRARQLSVEHDVLFAQHETLATTTSKPKGYASNPLEVLVDVKASQAQHKEITQATSGNLVGTQSLLHAQVFTAPLKERESVFTGIEAMRDDLCELMCDLAENRLSEYDAKLSRSWRIIEGAMESEHYEYFVEQPFENQRQLVIESCRKSIQGLSSLTTQLTDVMAERLELPNASDTYLHELRGTQAPTESEHQSLLLSECVELYLKDREKDNMQPKTFESYKARMRLMLYILGDRPIDSLKRADALMFKDKLLQLPANLNKVSSFKGLPVDDVIALKPTPMAVSTANDTMTGVSSFFDWCVLNEYASKNAFKGLKVKTKKKASDERSAFTESDLKTLFQHPYFQGGKSKHPHYYWLPVLGLYTGARLNELCQLHVCDVRRDDESGLWTMTITNTQEDQKTKNMSSIRTIPLHPKLIELGFVDYVQNLTHERVFPELKRGRDGYGQAPSKWFARFRDKVLPNAKNEHKAYHSFRHTFINALKQSGVSRSHAAAYVGHGDGSETFGRYGKAYVASALAPILDNITFDFDIKPYVLPN</sequence>
<evidence type="ECO:0000259" key="6">
    <source>
        <dbReference type="PROSITE" id="PS51898"/>
    </source>
</evidence>
<evidence type="ECO:0000256" key="5">
    <source>
        <dbReference type="PROSITE-ProRule" id="PRU01248"/>
    </source>
</evidence>
<accession>A0AAW3J0M9</accession>
<dbReference type="PANTHER" id="PTHR30349:SF41">
    <property type="entry name" value="INTEGRASE_RECOMBINASE PROTEIN MJ0367-RELATED"/>
    <property type="match status" value="1"/>
</dbReference>
<dbReference type="InterPro" id="IPR010998">
    <property type="entry name" value="Integrase_recombinase_N"/>
</dbReference>
<dbReference type="Gene3D" id="1.10.150.130">
    <property type="match status" value="1"/>
</dbReference>
<keyword evidence="2" id="KW-0229">DNA integration</keyword>
<dbReference type="SUPFAM" id="SSF56349">
    <property type="entry name" value="DNA breaking-rejoining enzymes"/>
    <property type="match status" value="1"/>
</dbReference>
<dbReference type="InterPro" id="IPR050090">
    <property type="entry name" value="Tyrosine_recombinase_XerCD"/>
</dbReference>
<evidence type="ECO:0000313" key="9">
    <source>
        <dbReference type="Proteomes" id="UP000037697"/>
    </source>
</evidence>
<dbReference type="GO" id="GO:0003677">
    <property type="term" value="F:DNA binding"/>
    <property type="evidence" value="ECO:0007669"/>
    <property type="project" value="UniProtKB-UniRule"/>
</dbReference>
<comment type="caution">
    <text evidence="8">The sequence shown here is derived from an EMBL/GenBank/DDBJ whole genome shotgun (WGS) entry which is preliminary data.</text>
</comment>